<dbReference type="RefSeq" id="WP_039459376.1">
    <property type="nucleotide sequence ID" value="NZ_JWLZ01000060.1"/>
</dbReference>
<dbReference type="Pfam" id="PF07331">
    <property type="entry name" value="TctB"/>
    <property type="match status" value="1"/>
</dbReference>
<dbReference type="EMBL" id="JWLZ01000060">
    <property type="protein sequence ID" value="KHT64602.1"/>
    <property type="molecule type" value="Genomic_DNA"/>
</dbReference>
<comment type="caution">
    <text evidence="3">The sequence shown here is derived from an EMBL/GenBank/DDBJ whole genome shotgun (WGS) entry which is preliminary data.</text>
</comment>
<protein>
    <submittedName>
        <fullName evidence="3">Tripartite tricarboxylate transporter TctB family protein</fullName>
    </submittedName>
</protein>
<dbReference type="AlphaFoldDB" id="A0A0B9H6U9"/>
<feature type="transmembrane region" description="Helical" evidence="1">
    <location>
        <begin position="125"/>
        <end position="148"/>
    </location>
</feature>
<feature type="transmembrane region" description="Helical" evidence="1">
    <location>
        <begin position="79"/>
        <end position="96"/>
    </location>
</feature>
<keyword evidence="1" id="KW-0472">Membrane</keyword>
<feature type="transmembrane region" description="Helical" evidence="1">
    <location>
        <begin position="102"/>
        <end position="118"/>
    </location>
</feature>
<proteinExistence type="predicted"/>
<reference evidence="3 4" key="1">
    <citation type="submission" date="2014-12" db="EMBL/GenBank/DDBJ databases">
        <title>Genome sequencing of Photobacterium gaetbulicola AD005a.</title>
        <authorList>
            <person name="Adrian T.G.S."/>
            <person name="Chan K.G."/>
        </authorList>
    </citation>
    <scope>NUCLEOTIDE SEQUENCE [LARGE SCALE GENOMIC DNA]</scope>
    <source>
        <strain evidence="3 4">AD005a</strain>
    </source>
</reference>
<evidence type="ECO:0000313" key="3">
    <source>
        <dbReference type="EMBL" id="KHT64602.1"/>
    </source>
</evidence>
<name>A0A0B9H6U9_9GAMM</name>
<dbReference type="InterPro" id="IPR009936">
    <property type="entry name" value="DUF1468"/>
</dbReference>
<keyword evidence="1" id="KW-0812">Transmembrane</keyword>
<evidence type="ECO:0000259" key="2">
    <source>
        <dbReference type="Pfam" id="PF07331"/>
    </source>
</evidence>
<keyword evidence="1" id="KW-1133">Transmembrane helix</keyword>
<sequence length="154" mass="17406">MLNRNFLFPSLIILLGVASLFVISQFDKPMFQDASVDAAFFPTVVTIAMMVISALLVFQHWQKAQRDNKESPQKKEAPIFSKLSIFGVAYLIGYAFLIHLLGYLFASLIAFALYLIYFKVKKPLYYVIAAVFVVSVYYLFGEVFVIALPDGIIL</sequence>
<evidence type="ECO:0000313" key="4">
    <source>
        <dbReference type="Proteomes" id="UP000031278"/>
    </source>
</evidence>
<feature type="transmembrane region" description="Helical" evidence="1">
    <location>
        <begin position="7"/>
        <end position="26"/>
    </location>
</feature>
<gene>
    <name evidence="3" type="ORF">RJ45_05580</name>
</gene>
<feature type="domain" description="DUF1468" evidence="2">
    <location>
        <begin position="12"/>
        <end position="149"/>
    </location>
</feature>
<evidence type="ECO:0000256" key="1">
    <source>
        <dbReference type="SAM" id="Phobius"/>
    </source>
</evidence>
<accession>A0A0B9H6U9</accession>
<dbReference type="Proteomes" id="UP000031278">
    <property type="component" value="Unassembled WGS sequence"/>
</dbReference>
<feature type="transmembrane region" description="Helical" evidence="1">
    <location>
        <begin position="38"/>
        <end position="58"/>
    </location>
</feature>
<organism evidence="3 4">
    <name type="scientific">Photobacterium gaetbulicola</name>
    <dbReference type="NCBI Taxonomy" id="1295392"/>
    <lineage>
        <taxon>Bacteria</taxon>
        <taxon>Pseudomonadati</taxon>
        <taxon>Pseudomonadota</taxon>
        <taxon>Gammaproteobacteria</taxon>
        <taxon>Vibrionales</taxon>
        <taxon>Vibrionaceae</taxon>
        <taxon>Photobacterium</taxon>
    </lineage>
</organism>